<comment type="caution">
    <text evidence="1">The sequence shown here is derived from an EMBL/GenBank/DDBJ whole genome shotgun (WGS) entry which is preliminary data.</text>
</comment>
<proteinExistence type="predicted"/>
<gene>
    <name evidence="1" type="ORF">EVA_13790</name>
</gene>
<dbReference type="EMBL" id="AMCI01004427">
    <property type="protein sequence ID" value="EJW98102.1"/>
    <property type="molecule type" value="Genomic_DNA"/>
</dbReference>
<name>J9G8L6_9ZZZZ</name>
<evidence type="ECO:0000313" key="1">
    <source>
        <dbReference type="EMBL" id="EJW98102.1"/>
    </source>
</evidence>
<organism evidence="1">
    <name type="scientific">gut metagenome</name>
    <dbReference type="NCBI Taxonomy" id="749906"/>
    <lineage>
        <taxon>unclassified sequences</taxon>
        <taxon>metagenomes</taxon>
        <taxon>organismal metagenomes</taxon>
    </lineage>
</organism>
<dbReference type="AlphaFoldDB" id="J9G8L6"/>
<reference evidence="1" key="1">
    <citation type="journal article" date="2012" name="PLoS ONE">
        <title>Gene sets for utilization of primary and secondary nutrition supplies in the distal gut of endangered iberian lynx.</title>
        <authorList>
            <person name="Alcaide M."/>
            <person name="Messina E."/>
            <person name="Richter M."/>
            <person name="Bargiela R."/>
            <person name="Peplies J."/>
            <person name="Huws S.A."/>
            <person name="Newbold C.J."/>
            <person name="Golyshin P.N."/>
            <person name="Simon M.A."/>
            <person name="Lopez G."/>
            <person name="Yakimov M.M."/>
            <person name="Ferrer M."/>
        </authorList>
    </citation>
    <scope>NUCLEOTIDE SEQUENCE</scope>
</reference>
<sequence length="85" mass="9220">MDKSEPPTLFVIGNQAAVKTWGDYAIDLTGTKIAAEGNTDDFNLYGADGKFVSQGYCYECFGVIANPDLISKAGHDINQIHQFSD</sequence>
<feature type="non-terminal residue" evidence="1">
    <location>
        <position position="85"/>
    </location>
</feature>
<protein>
    <submittedName>
        <fullName evidence="1">Carbohydrate ABC transporter substrate-binding protein, CUT1 family</fullName>
    </submittedName>
</protein>
<accession>J9G8L6</accession>